<dbReference type="EMBL" id="VOAJ01003467">
    <property type="protein sequence ID" value="KAF0879664.1"/>
    <property type="molecule type" value="Genomic_DNA"/>
</dbReference>
<gene>
    <name evidence="1" type="primary">Pol_285</name>
    <name evidence="1" type="ORF">FOF47_R07001</name>
</gene>
<evidence type="ECO:0000313" key="2">
    <source>
        <dbReference type="Proteomes" id="UP000475037"/>
    </source>
</evidence>
<reference evidence="1 2" key="1">
    <citation type="submission" date="2019-11" db="EMBL/GenBank/DDBJ databases">
        <authorList>
            <person name="Yang C."/>
            <person name="Li F."/>
        </authorList>
    </citation>
    <scope>NUCLEOTIDE SEQUENCE [LARGE SCALE GENOMIC DNA]</scope>
    <source>
        <strain evidence="1">KB4526</strain>
        <tissue evidence="1">Muscle</tissue>
    </source>
</reference>
<accession>A0A6G1AVU2</accession>
<comment type="caution">
    <text evidence="1">The sequence shown here is derived from an EMBL/GenBank/DDBJ whole genome shotgun (WGS) entry which is preliminary data.</text>
</comment>
<proteinExistence type="predicted"/>
<sequence>RGCGETGTLLHYWWECKLVQPLWKTVWRVLKKLTVELPYDPGIAVLGIYPRDTGVLLHRGTCTPNVHSSTLNNSQNVERAKCPSTDEWIKKMWYIYTMEYYMAMRKNEIWPCVATWMELEGVMLSEIRQAEKDRYHMFTHIGGL</sequence>
<feature type="non-terminal residue" evidence="1">
    <location>
        <position position="1"/>
    </location>
</feature>
<evidence type="ECO:0000313" key="1">
    <source>
        <dbReference type="EMBL" id="KAF0879664.1"/>
    </source>
</evidence>
<name>A0A6G1AVU2_CROCR</name>
<dbReference type="Proteomes" id="UP000475037">
    <property type="component" value="Unassembled WGS sequence"/>
</dbReference>
<keyword evidence="2" id="KW-1185">Reference proteome</keyword>
<feature type="non-terminal residue" evidence="1">
    <location>
        <position position="144"/>
    </location>
</feature>
<protein>
    <submittedName>
        <fullName evidence="1">LORF2 protein</fullName>
    </submittedName>
</protein>
<organism evidence="1 2">
    <name type="scientific">Crocuta crocuta</name>
    <name type="common">Spotted hyena</name>
    <dbReference type="NCBI Taxonomy" id="9678"/>
    <lineage>
        <taxon>Eukaryota</taxon>
        <taxon>Metazoa</taxon>
        <taxon>Chordata</taxon>
        <taxon>Craniata</taxon>
        <taxon>Vertebrata</taxon>
        <taxon>Euteleostomi</taxon>
        <taxon>Mammalia</taxon>
        <taxon>Eutheria</taxon>
        <taxon>Laurasiatheria</taxon>
        <taxon>Carnivora</taxon>
        <taxon>Feliformia</taxon>
        <taxon>Hyaenidae</taxon>
        <taxon>Crocuta</taxon>
    </lineage>
</organism>
<dbReference type="AlphaFoldDB" id="A0A6G1AVU2"/>